<protein>
    <submittedName>
        <fullName evidence="4">Uncharacterized protein</fullName>
    </submittedName>
</protein>
<dbReference type="SUPFAM" id="SSF48403">
    <property type="entry name" value="Ankyrin repeat"/>
    <property type="match status" value="2"/>
</dbReference>
<evidence type="ECO:0000313" key="5">
    <source>
        <dbReference type="Proteomes" id="UP001627154"/>
    </source>
</evidence>
<dbReference type="InterPro" id="IPR036770">
    <property type="entry name" value="Ankyrin_rpt-contain_sf"/>
</dbReference>
<evidence type="ECO:0000256" key="1">
    <source>
        <dbReference type="ARBA" id="ARBA00022737"/>
    </source>
</evidence>
<accession>A0ABD2XL52</accession>
<name>A0ABD2XL52_9HYME</name>
<dbReference type="PRINTS" id="PR01415">
    <property type="entry name" value="ANKYRIN"/>
</dbReference>
<dbReference type="PANTHER" id="PTHR24134:SF9">
    <property type="entry name" value="ANKYRIN REPEAT AND SOCS BOX PROTEIN 8"/>
    <property type="match status" value="1"/>
</dbReference>
<feature type="repeat" description="ANK" evidence="3">
    <location>
        <begin position="284"/>
        <end position="316"/>
    </location>
</feature>
<reference evidence="4 5" key="1">
    <citation type="journal article" date="2024" name="bioRxiv">
        <title>A reference genome for Trichogramma kaykai: A tiny desert-dwelling parasitoid wasp with competing sex-ratio distorters.</title>
        <authorList>
            <person name="Culotta J."/>
            <person name="Lindsey A.R."/>
        </authorList>
    </citation>
    <scope>NUCLEOTIDE SEQUENCE [LARGE SCALE GENOMIC DNA]</scope>
    <source>
        <strain evidence="4 5">KSX58</strain>
    </source>
</reference>
<proteinExistence type="predicted"/>
<dbReference type="Proteomes" id="UP001627154">
    <property type="component" value="Unassembled WGS sequence"/>
</dbReference>
<dbReference type="Gene3D" id="1.25.40.20">
    <property type="entry name" value="Ankyrin repeat-containing domain"/>
    <property type="match status" value="3"/>
</dbReference>
<dbReference type="Pfam" id="PF00023">
    <property type="entry name" value="Ank"/>
    <property type="match status" value="2"/>
</dbReference>
<keyword evidence="1" id="KW-0677">Repeat</keyword>
<dbReference type="PROSITE" id="PS50297">
    <property type="entry name" value="ANK_REP_REGION"/>
    <property type="match status" value="3"/>
</dbReference>
<feature type="repeat" description="ANK" evidence="3">
    <location>
        <begin position="357"/>
        <end position="389"/>
    </location>
</feature>
<comment type="caution">
    <text evidence="4">The sequence shown here is derived from an EMBL/GenBank/DDBJ whole genome shotgun (WGS) entry which is preliminary data.</text>
</comment>
<dbReference type="PANTHER" id="PTHR24134">
    <property type="entry name" value="ANKYRIN REPEAT-CONTAINING PROTEIN DDB_G0279043"/>
    <property type="match status" value="1"/>
</dbReference>
<dbReference type="InterPro" id="IPR002110">
    <property type="entry name" value="Ankyrin_rpt"/>
</dbReference>
<evidence type="ECO:0000256" key="3">
    <source>
        <dbReference type="PROSITE-ProRule" id="PRU00023"/>
    </source>
</evidence>
<dbReference type="AlphaFoldDB" id="A0ABD2XL52"/>
<sequence length="435" mass="49407">MDQLSYNNVINEKLYLPLPELEEFLRADINSEKNESKDYQFTSLIEIMTLMNYKDKPKVDQEGKPKLQRTTAVHFVARRDLPMESSKIRALFRVYDKFEANYVDETGLTHFHVACRYGFHDVVERFIEAGQSPDFRALKRVDPPLHLALHHGHWKTAELLLSRGGADPTATSRDGLTALHVLAQSRECDTDLAQTLLRGGLEVRVDAWDKFGNTPLHLALHRGNAKMVELLLRHGSNPNFVNNAGMAPLHVVSRRDRHGHLAELFFGVADEMYLSVRVDARDNKGNTPLHYALQRGLERVVDLLLRRGADPNLACADGGNCLHILCRQKCDEELIEAFFRVVNERLQLMEVNARDERGDTPLHLALRRDDKAMAEMLLRSGADSLLANNEVDTPLLMMSRNRDEYRDLLDILSGLTSNQPQTVQADGYLLCPLKN</sequence>
<gene>
    <name evidence="4" type="ORF">TKK_001979</name>
</gene>
<dbReference type="EMBL" id="JBJJXI010000020">
    <property type="protein sequence ID" value="KAL3405604.1"/>
    <property type="molecule type" value="Genomic_DNA"/>
</dbReference>
<dbReference type="SMART" id="SM00248">
    <property type="entry name" value="ANK"/>
    <property type="match status" value="6"/>
</dbReference>
<evidence type="ECO:0000256" key="2">
    <source>
        <dbReference type="ARBA" id="ARBA00023043"/>
    </source>
</evidence>
<organism evidence="4 5">
    <name type="scientific">Trichogramma kaykai</name>
    <dbReference type="NCBI Taxonomy" id="54128"/>
    <lineage>
        <taxon>Eukaryota</taxon>
        <taxon>Metazoa</taxon>
        <taxon>Ecdysozoa</taxon>
        <taxon>Arthropoda</taxon>
        <taxon>Hexapoda</taxon>
        <taxon>Insecta</taxon>
        <taxon>Pterygota</taxon>
        <taxon>Neoptera</taxon>
        <taxon>Endopterygota</taxon>
        <taxon>Hymenoptera</taxon>
        <taxon>Apocrita</taxon>
        <taxon>Proctotrupomorpha</taxon>
        <taxon>Chalcidoidea</taxon>
        <taxon>Trichogrammatidae</taxon>
        <taxon>Trichogramma</taxon>
    </lineage>
</organism>
<dbReference type="PROSITE" id="PS50088">
    <property type="entry name" value="ANK_REPEAT"/>
    <property type="match status" value="3"/>
</dbReference>
<dbReference type="Pfam" id="PF12796">
    <property type="entry name" value="Ank_2"/>
    <property type="match status" value="1"/>
</dbReference>
<feature type="repeat" description="ANK" evidence="3">
    <location>
        <begin position="211"/>
        <end position="243"/>
    </location>
</feature>
<keyword evidence="5" id="KW-1185">Reference proteome</keyword>
<keyword evidence="2 3" id="KW-0040">ANK repeat</keyword>
<evidence type="ECO:0000313" key="4">
    <source>
        <dbReference type="EMBL" id="KAL3405604.1"/>
    </source>
</evidence>